<dbReference type="PROSITE" id="PS51898">
    <property type="entry name" value="TYR_RECOMBINASE"/>
    <property type="match status" value="1"/>
</dbReference>
<dbReference type="AlphaFoldDB" id="A0A6V8QBV9"/>
<comment type="similarity">
    <text evidence="1">Belongs to the 'phage' integrase family.</text>
</comment>
<gene>
    <name evidence="8" type="ORF">HKBW3S06_00512</name>
</gene>
<dbReference type="RefSeq" id="WP_176226418.1">
    <property type="nucleotide sequence ID" value="NZ_BLRV01000031.1"/>
</dbReference>
<evidence type="ECO:0000256" key="3">
    <source>
        <dbReference type="ARBA" id="ARBA00023125"/>
    </source>
</evidence>
<evidence type="ECO:0000259" key="7">
    <source>
        <dbReference type="PROSITE" id="PS51900"/>
    </source>
</evidence>
<feature type="domain" description="Tyr recombinase" evidence="6">
    <location>
        <begin position="163"/>
        <end position="357"/>
    </location>
</feature>
<evidence type="ECO:0000256" key="1">
    <source>
        <dbReference type="ARBA" id="ARBA00008857"/>
    </source>
</evidence>
<dbReference type="Pfam" id="PF00589">
    <property type="entry name" value="Phage_integrase"/>
    <property type="match status" value="1"/>
</dbReference>
<dbReference type="SUPFAM" id="SSF56349">
    <property type="entry name" value="DNA breaking-rejoining enzymes"/>
    <property type="match status" value="1"/>
</dbReference>
<dbReference type="InterPro" id="IPR011010">
    <property type="entry name" value="DNA_brk_join_enz"/>
</dbReference>
<evidence type="ECO:0008006" key="10">
    <source>
        <dbReference type="Google" id="ProtNLM"/>
    </source>
</evidence>
<dbReference type="InterPro" id="IPR004107">
    <property type="entry name" value="Integrase_SAM-like_N"/>
</dbReference>
<comment type="caution">
    <text evidence="8">The sequence shown here is derived from an EMBL/GenBank/DDBJ whole genome shotgun (WGS) entry which is preliminary data.</text>
</comment>
<organism evidence="8 9">
    <name type="scientific">Candidatus Hakubella thermalkaliphila</name>
    <dbReference type="NCBI Taxonomy" id="2754717"/>
    <lineage>
        <taxon>Bacteria</taxon>
        <taxon>Bacillati</taxon>
        <taxon>Actinomycetota</taxon>
        <taxon>Actinomycetota incertae sedis</taxon>
        <taxon>Candidatus Hakubellales</taxon>
        <taxon>Candidatus Hakubellaceae</taxon>
        <taxon>Candidatus Hakubella</taxon>
    </lineage>
</organism>
<evidence type="ECO:0000313" key="9">
    <source>
        <dbReference type="Proteomes" id="UP000580051"/>
    </source>
</evidence>
<dbReference type="InterPro" id="IPR013762">
    <property type="entry name" value="Integrase-like_cat_sf"/>
</dbReference>
<dbReference type="InterPro" id="IPR050090">
    <property type="entry name" value="Tyrosine_recombinase_XerCD"/>
</dbReference>
<dbReference type="InterPro" id="IPR002104">
    <property type="entry name" value="Integrase_catalytic"/>
</dbReference>
<keyword evidence="3 5" id="KW-0238">DNA-binding</keyword>
<sequence>MARGSIIRREGKRGAVYAIRYYADGKQHWETIGPRKKEADAALAERLRQISRGEFRSLKDCPFTELCDKFLAIKKSQIRPRTYESYEARVKQIKAYFGSANVRNITEEHVEKFVASLSNSNHAPETRAKTVTLLKAIFEAGVRWGYLGISPARFVKRPKAPKREAEFLKPDEIKLLIDTVDPRHRPLIMFLCLTGCRISEALGLRWSDVDFNSGRIFIRQVLQASKHDDRRFFSPKTDASRRAIDLPDILIQELKTQQAWLTVELESNEYDLVFPNSAGKPAHYRNLALRVLEPALRRAGIRRVGFHSLRHSYVSMLAAQGENLKTVQALVGHSSARTTWDTYSHVFDGETKKAVSRLEERLFGANAKTDVLLE</sequence>
<dbReference type="GO" id="GO:0015074">
    <property type="term" value="P:DNA integration"/>
    <property type="evidence" value="ECO:0007669"/>
    <property type="project" value="UniProtKB-KW"/>
</dbReference>
<dbReference type="Gene3D" id="1.10.443.10">
    <property type="entry name" value="Intergrase catalytic core"/>
    <property type="match status" value="1"/>
</dbReference>
<dbReference type="GO" id="GO:0006310">
    <property type="term" value="P:DNA recombination"/>
    <property type="evidence" value="ECO:0007669"/>
    <property type="project" value="UniProtKB-KW"/>
</dbReference>
<reference evidence="8 9" key="1">
    <citation type="journal article" date="2020" name="Front. Microbiol.">
        <title>Single-cell genomics of novel Actinobacteria with the Wood-Ljungdahl pathway discovered in a serpentinizing system.</title>
        <authorList>
            <person name="Merino N."/>
            <person name="Kawai M."/>
            <person name="Boyd E.S."/>
            <person name="Colman D.R."/>
            <person name="McGlynn S.E."/>
            <person name="Nealson K.H."/>
            <person name="Kurokawa K."/>
            <person name="Hongoh Y."/>
        </authorList>
    </citation>
    <scope>NUCLEOTIDE SEQUENCE [LARGE SCALE GENOMIC DNA]</scope>
    <source>
        <strain evidence="8 9">S06</strain>
    </source>
</reference>
<evidence type="ECO:0000256" key="5">
    <source>
        <dbReference type="PROSITE-ProRule" id="PRU01248"/>
    </source>
</evidence>
<keyword evidence="4" id="KW-0233">DNA recombination</keyword>
<evidence type="ECO:0000256" key="4">
    <source>
        <dbReference type="ARBA" id="ARBA00023172"/>
    </source>
</evidence>
<evidence type="ECO:0000259" key="6">
    <source>
        <dbReference type="PROSITE" id="PS51898"/>
    </source>
</evidence>
<dbReference type="CDD" id="cd01189">
    <property type="entry name" value="INT_ICEBs1_C_like"/>
    <property type="match status" value="1"/>
</dbReference>
<feature type="domain" description="Core-binding (CB)" evidence="7">
    <location>
        <begin position="61"/>
        <end position="142"/>
    </location>
</feature>
<dbReference type="Proteomes" id="UP000580051">
    <property type="component" value="Unassembled WGS sequence"/>
</dbReference>
<dbReference type="PANTHER" id="PTHR30349:SF64">
    <property type="entry name" value="PROPHAGE INTEGRASE INTD-RELATED"/>
    <property type="match status" value="1"/>
</dbReference>
<dbReference type="Pfam" id="PF14659">
    <property type="entry name" value="Phage_int_SAM_3"/>
    <property type="match status" value="1"/>
</dbReference>
<dbReference type="InterPro" id="IPR044068">
    <property type="entry name" value="CB"/>
</dbReference>
<evidence type="ECO:0000256" key="2">
    <source>
        <dbReference type="ARBA" id="ARBA00022908"/>
    </source>
</evidence>
<dbReference type="PROSITE" id="PS51900">
    <property type="entry name" value="CB"/>
    <property type="match status" value="1"/>
</dbReference>
<dbReference type="EMBL" id="BLRV01000031">
    <property type="protein sequence ID" value="GFP21286.1"/>
    <property type="molecule type" value="Genomic_DNA"/>
</dbReference>
<name>A0A6V8QBV9_9ACTN</name>
<evidence type="ECO:0000313" key="8">
    <source>
        <dbReference type="EMBL" id="GFP21286.1"/>
    </source>
</evidence>
<dbReference type="InterPro" id="IPR010998">
    <property type="entry name" value="Integrase_recombinase_N"/>
</dbReference>
<proteinExistence type="inferred from homology"/>
<accession>A0A6V8QBV9</accession>
<dbReference type="GO" id="GO:0003677">
    <property type="term" value="F:DNA binding"/>
    <property type="evidence" value="ECO:0007669"/>
    <property type="project" value="UniProtKB-UniRule"/>
</dbReference>
<keyword evidence="2" id="KW-0229">DNA integration</keyword>
<dbReference type="PANTHER" id="PTHR30349">
    <property type="entry name" value="PHAGE INTEGRASE-RELATED"/>
    <property type="match status" value="1"/>
</dbReference>
<dbReference type="Gene3D" id="1.10.150.130">
    <property type="match status" value="1"/>
</dbReference>
<protein>
    <recommendedName>
        <fullName evidence="10">Integrase</fullName>
    </recommendedName>
</protein>